<evidence type="ECO:0000256" key="1">
    <source>
        <dbReference type="SAM" id="MobiDB-lite"/>
    </source>
</evidence>
<reference evidence="4" key="2">
    <citation type="submission" date="2025-08" db="UniProtKB">
        <authorList>
            <consortium name="RefSeq"/>
        </authorList>
    </citation>
    <scope>IDENTIFICATION</scope>
</reference>
<gene>
    <name evidence="4" type="primary">LOC107022194</name>
</gene>
<dbReference type="GeneID" id="107022194"/>
<dbReference type="RefSeq" id="XP_015078362.1">
    <property type="nucleotide sequence ID" value="XM_015222876.1"/>
</dbReference>
<evidence type="ECO:0000259" key="2">
    <source>
        <dbReference type="Pfam" id="PF03732"/>
    </source>
</evidence>
<sequence length="227" mass="26236">MGATNTEKAELDSYQLKNVAQNWCKMLQDSRVLGGVRVTWEMFKTDFIERFFPRKMREAKVEQFINLKQGSMRAREYSLKIVKMSRYATFLISKSRDEMSRFLTGIDRYLEEECWSAMLHYTMDLLRLMVHVQQVEDNHKKRGVHDARRTKSQDHTGPSNGGNRNNLGVREQPKFIKGQKSSGNSNFQRSTTPRGGRPKTKKVNGGEMQPPRRKCAKSGRAHSGECI</sequence>
<feature type="domain" description="Retrotransposon gag" evidence="2">
    <location>
        <begin position="13"/>
        <end position="107"/>
    </location>
</feature>
<protein>
    <submittedName>
        <fullName evidence="4">Uncharacterized protein LOC107022194</fullName>
    </submittedName>
</protein>
<evidence type="ECO:0000313" key="3">
    <source>
        <dbReference type="Proteomes" id="UP000694930"/>
    </source>
</evidence>
<dbReference type="Proteomes" id="UP000694930">
    <property type="component" value="Chromosome 6"/>
</dbReference>
<accession>A0ABM1GZX4</accession>
<reference evidence="3" key="1">
    <citation type="journal article" date="2014" name="Nat. Genet.">
        <title>The genome of the stress-tolerant wild tomato species Solanum pennellii.</title>
        <authorList>
            <person name="Bolger A."/>
            <person name="Scossa F."/>
            <person name="Bolger M.E."/>
            <person name="Lanz C."/>
            <person name="Maumus F."/>
            <person name="Tohge T."/>
            <person name="Quesneville H."/>
            <person name="Alseekh S."/>
            <person name="Sorensen I."/>
            <person name="Lichtenstein G."/>
            <person name="Fich E.A."/>
            <person name="Conte M."/>
            <person name="Keller H."/>
            <person name="Schneeberger K."/>
            <person name="Schwacke R."/>
            <person name="Ofner I."/>
            <person name="Vrebalov J."/>
            <person name="Xu Y."/>
            <person name="Osorio S."/>
            <person name="Aflitos S.A."/>
            <person name="Schijlen E."/>
            <person name="Jimenez-Gomez J.M."/>
            <person name="Ryngajllo M."/>
            <person name="Kimura S."/>
            <person name="Kumar R."/>
            <person name="Koenig D."/>
            <person name="Headland L.R."/>
            <person name="Maloof J.N."/>
            <person name="Sinha N."/>
            <person name="van Ham R.C."/>
            <person name="Lankhorst R.K."/>
            <person name="Mao L."/>
            <person name="Vogel A."/>
            <person name="Arsova B."/>
            <person name="Panstruga R."/>
            <person name="Fei Z."/>
            <person name="Rose J.K."/>
            <person name="Zamir D."/>
            <person name="Carrari F."/>
            <person name="Giovannoni J.J."/>
            <person name="Weigel D."/>
            <person name="Usadel B."/>
            <person name="Fernie A.R."/>
        </authorList>
    </citation>
    <scope>NUCLEOTIDE SEQUENCE [LARGE SCALE GENOMIC DNA]</scope>
    <source>
        <strain evidence="3">cv. LA0716</strain>
    </source>
</reference>
<name>A0ABM1GZX4_SOLPN</name>
<feature type="compositionally biased region" description="Basic and acidic residues" evidence="1">
    <location>
        <begin position="139"/>
        <end position="154"/>
    </location>
</feature>
<feature type="compositionally biased region" description="Basic residues" evidence="1">
    <location>
        <begin position="211"/>
        <end position="220"/>
    </location>
</feature>
<feature type="compositionally biased region" description="Polar residues" evidence="1">
    <location>
        <begin position="155"/>
        <end position="166"/>
    </location>
</feature>
<organism evidence="3 4">
    <name type="scientific">Solanum pennellii</name>
    <name type="common">Tomato</name>
    <name type="synonym">Lycopersicon pennellii</name>
    <dbReference type="NCBI Taxonomy" id="28526"/>
    <lineage>
        <taxon>Eukaryota</taxon>
        <taxon>Viridiplantae</taxon>
        <taxon>Streptophyta</taxon>
        <taxon>Embryophyta</taxon>
        <taxon>Tracheophyta</taxon>
        <taxon>Spermatophyta</taxon>
        <taxon>Magnoliopsida</taxon>
        <taxon>eudicotyledons</taxon>
        <taxon>Gunneridae</taxon>
        <taxon>Pentapetalae</taxon>
        <taxon>asterids</taxon>
        <taxon>lamiids</taxon>
        <taxon>Solanales</taxon>
        <taxon>Solanaceae</taxon>
        <taxon>Solanoideae</taxon>
        <taxon>Solaneae</taxon>
        <taxon>Solanum</taxon>
        <taxon>Solanum subgen. Lycopersicon</taxon>
    </lineage>
</organism>
<dbReference type="Pfam" id="PF03732">
    <property type="entry name" value="Retrotrans_gag"/>
    <property type="match status" value="1"/>
</dbReference>
<dbReference type="InterPro" id="IPR005162">
    <property type="entry name" value="Retrotrans_gag_dom"/>
</dbReference>
<evidence type="ECO:0000313" key="4">
    <source>
        <dbReference type="RefSeq" id="XP_015078362.1"/>
    </source>
</evidence>
<feature type="region of interest" description="Disordered" evidence="1">
    <location>
        <begin position="139"/>
        <end position="227"/>
    </location>
</feature>
<keyword evidence="3" id="KW-1185">Reference proteome</keyword>
<proteinExistence type="predicted"/>
<feature type="compositionally biased region" description="Polar residues" evidence="1">
    <location>
        <begin position="179"/>
        <end position="193"/>
    </location>
</feature>